<feature type="signal peptide" evidence="5">
    <location>
        <begin position="1"/>
        <end position="21"/>
    </location>
</feature>
<keyword evidence="9" id="KW-1185">Reference proteome</keyword>
<keyword evidence="5" id="KW-0732">Signal</keyword>
<gene>
    <name evidence="8" type="ORF">H2200_008852</name>
</gene>
<dbReference type="AlphaFoldDB" id="A0AA38X4T2"/>
<proteinExistence type="inferred from homology"/>
<evidence type="ECO:0000313" key="8">
    <source>
        <dbReference type="EMBL" id="KAJ9606842.1"/>
    </source>
</evidence>
<comment type="caution">
    <text evidence="8">The sequence shown here is derived from an EMBL/GenBank/DDBJ whole genome shotgun (WGS) entry which is preliminary data.</text>
</comment>
<dbReference type="InterPro" id="IPR013189">
    <property type="entry name" value="Glyco_hydro_32_C"/>
</dbReference>
<dbReference type="PANTHER" id="PTHR42800:SF3">
    <property type="entry name" value="GLYCOSYL HYDROLASE FAMILY 32 N-TERMINAL DOMAIN-CONTAINING PROTEIN"/>
    <property type="match status" value="1"/>
</dbReference>
<dbReference type="Pfam" id="PF00251">
    <property type="entry name" value="Glyco_hydro_32N"/>
    <property type="match status" value="1"/>
</dbReference>
<dbReference type="CDD" id="cd18621">
    <property type="entry name" value="GH32_XdINV-like"/>
    <property type="match status" value="1"/>
</dbReference>
<dbReference type="Pfam" id="PF08244">
    <property type="entry name" value="Glyco_hydro_32C"/>
    <property type="match status" value="1"/>
</dbReference>
<dbReference type="GO" id="GO:0005737">
    <property type="term" value="C:cytoplasm"/>
    <property type="evidence" value="ECO:0007669"/>
    <property type="project" value="TreeGrafter"/>
</dbReference>
<evidence type="ECO:0000259" key="7">
    <source>
        <dbReference type="Pfam" id="PF08244"/>
    </source>
</evidence>
<sequence length="639" mass="70661">MAAKNYLRVVLVGLAVVQGMAQTLTAEMITGMGNNSLFTRWRSYSRIIAPSGWMNDPCGPMYDHHTGLYHMHYQWHPNHFGWGNISWGHATSPDLVTWTDVNHFPGQHPGRSAWQNDIAQSIGTTNDTSKHHNAALYNHLGIFSGTAQPINITGKDDGSMLAFYTSVSRLPFTWEMTYPTGAESQSLAYSYDAGITWQQYAGNPVISSPPSGWNITGFRDPFMLPSPELDALLKYQAPHYYVIFGSGINQTGARAPLYSAPQSNLTQWTFLGALWEPALNSSLGDISQTGTYGQQWEVPNFFNLDDWWYVSSGIQGGIATYRNFWNVGNVSARNNGSVLYHPMAGGSPDWGNLYAITSFNDTKNNRRVQIGWSYDDTSGFSDKQRGANGVMSLPRVLYNLYTPNVKPPSSNKTGNSLYIKQSNGTYSALTLGAAPAPDVIAGLRNVSTYTKFYGPSSSTGRSQGKNHTYFISEMGSSYELSLVITSTTGLTGVNIAASPDYAEHTSVYYDPSSNRIGVNRTFSSLIHQFANTTYSGYFKPYVSDQNQTEAIHMRVFVDGSLVEVCVNERFWLTSRIWPSRQDSINVGIYAAPGVVTRYASIEGWNGYANAWPSRPRNSSSLLVQDTAAETGNYTWWDGN</sequence>
<dbReference type="Gene3D" id="2.115.10.20">
    <property type="entry name" value="Glycosyl hydrolase domain, family 43"/>
    <property type="match status" value="1"/>
</dbReference>
<evidence type="ECO:0000259" key="6">
    <source>
        <dbReference type="Pfam" id="PF00251"/>
    </source>
</evidence>
<feature type="chain" id="PRO_5041387467" description="Beta-fructofuranosidase" evidence="5">
    <location>
        <begin position="22"/>
        <end position="639"/>
    </location>
</feature>
<evidence type="ECO:0000256" key="4">
    <source>
        <dbReference type="RuleBase" id="RU362110"/>
    </source>
</evidence>
<dbReference type="SMART" id="SM00640">
    <property type="entry name" value="Glyco_32"/>
    <property type="match status" value="1"/>
</dbReference>
<accession>A0AA38X4T2</accession>
<dbReference type="GO" id="GO:0005987">
    <property type="term" value="P:sucrose catabolic process"/>
    <property type="evidence" value="ECO:0007669"/>
    <property type="project" value="TreeGrafter"/>
</dbReference>
<evidence type="ECO:0008006" key="10">
    <source>
        <dbReference type="Google" id="ProtNLM"/>
    </source>
</evidence>
<evidence type="ECO:0000256" key="1">
    <source>
        <dbReference type="ARBA" id="ARBA00009902"/>
    </source>
</evidence>
<dbReference type="InterPro" id="IPR023296">
    <property type="entry name" value="Glyco_hydro_beta-prop_sf"/>
</dbReference>
<keyword evidence="2 4" id="KW-0378">Hydrolase</keyword>
<dbReference type="EMBL" id="JAPDRK010000013">
    <property type="protein sequence ID" value="KAJ9606842.1"/>
    <property type="molecule type" value="Genomic_DNA"/>
</dbReference>
<dbReference type="GO" id="GO:0004575">
    <property type="term" value="F:sucrose alpha-glucosidase activity"/>
    <property type="evidence" value="ECO:0007669"/>
    <property type="project" value="TreeGrafter"/>
</dbReference>
<reference evidence="8" key="1">
    <citation type="submission" date="2022-10" db="EMBL/GenBank/DDBJ databases">
        <title>Culturing micro-colonial fungi from biological soil crusts in the Mojave desert and describing Neophaeococcomyces mojavensis, and introducing the new genera and species Taxawa tesnikishii.</title>
        <authorList>
            <person name="Kurbessoian T."/>
            <person name="Stajich J.E."/>
        </authorList>
    </citation>
    <scope>NUCLEOTIDE SEQUENCE</scope>
    <source>
        <strain evidence="8">TK_41</strain>
    </source>
</reference>
<comment type="similarity">
    <text evidence="1 4">Belongs to the glycosyl hydrolase 32 family.</text>
</comment>
<feature type="domain" description="Glycosyl hydrolase family 32 C-terminal" evidence="7">
    <location>
        <begin position="465"/>
        <end position="604"/>
    </location>
</feature>
<dbReference type="PANTHER" id="PTHR42800">
    <property type="entry name" value="EXOINULINASE INUD (AFU_ORTHOLOGUE AFUA_5G00480)"/>
    <property type="match status" value="1"/>
</dbReference>
<keyword evidence="3 4" id="KW-0326">Glycosidase</keyword>
<dbReference type="SUPFAM" id="SSF75005">
    <property type="entry name" value="Arabinanase/levansucrase/invertase"/>
    <property type="match status" value="1"/>
</dbReference>
<dbReference type="SUPFAM" id="SSF49899">
    <property type="entry name" value="Concanavalin A-like lectins/glucanases"/>
    <property type="match status" value="1"/>
</dbReference>
<organism evidence="8 9">
    <name type="scientific">Cladophialophora chaetospira</name>
    <dbReference type="NCBI Taxonomy" id="386627"/>
    <lineage>
        <taxon>Eukaryota</taxon>
        <taxon>Fungi</taxon>
        <taxon>Dikarya</taxon>
        <taxon>Ascomycota</taxon>
        <taxon>Pezizomycotina</taxon>
        <taxon>Eurotiomycetes</taxon>
        <taxon>Chaetothyriomycetidae</taxon>
        <taxon>Chaetothyriales</taxon>
        <taxon>Herpotrichiellaceae</taxon>
        <taxon>Cladophialophora</taxon>
    </lineage>
</organism>
<dbReference type="Gene3D" id="2.60.120.560">
    <property type="entry name" value="Exo-inulinase, domain 1"/>
    <property type="match status" value="1"/>
</dbReference>
<evidence type="ECO:0000256" key="3">
    <source>
        <dbReference type="ARBA" id="ARBA00023295"/>
    </source>
</evidence>
<dbReference type="InterPro" id="IPR013320">
    <property type="entry name" value="ConA-like_dom_sf"/>
</dbReference>
<evidence type="ECO:0000313" key="9">
    <source>
        <dbReference type="Proteomes" id="UP001172673"/>
    </source>
</evidence>
<name>A0AA38X4T2_9EURO</name>
<protein>
    <recommendedName>
        <fullName evidence="10">Beta-fructofuranosidase</fullName>
    </recommendedName>
</protein>
<feature type="domain" description="Glycosyl hydrolase family 32 N-terminal" evidence="6">
    <location>
        <begin position="49"/>
        <end position="397"/>
    </location>
</feature>
<evidence type="ECO:0000256" key="5">
    <source>
        <dbReference type="SAM" id="SignalP"/>
    </source>
</evidence>
<evidence type="ECO:0000256" key="2">
    <source>
        <dbReference type="ARBA" id="ARBA00022801"/>
    </source>
</evidence>
<dbReference type="InterPro" id="IPR001362">
    <property type="entry name" value="Glyco_hydro_32"/>
</dbReference>
<dbReference type="InterPro" id="IPR013148">
    <property type="entry name" value="Glyco_hydro_32_N"/>
</dbReference>
<dbReference type="Proteomes" id="UP001172673">
    <property type="component" value="Unassembled WGS sequence"/>
</dbReference>